<proteinExistence type="predicted"/>
<feature type="domain" description="Enoyl reductase (ER)" evidence="2">
    <location>
        <begin position="15"/>
        <end position="223"/>
    </location>
</feature>
<dbReference type="Pfam" id="PF13602">
    <property type="entry name" value="ADH_zinc_N_2"/>
    <property type="match status" value="1"/>
</dbReference>
<dbReference type="InterPro" id="IPR011032">
    <property type="entry name" value="GroES-like_sf"/>
</dbReference>
<dbReference type="Proteomes" id="UP000182977">
    <property type="component" value="Chromosome I"/>
</dbReference>
<dbReference type="PANTHER" id="PTHR44154">
    <property type="entry name" value="QUINONE OXIDOREDUCTASE"/>
    <property type="match status" value="1"/>
</dbReference>
<dbReference type="Gene3D" id="3.90.180.10">
    <property type="entry name" value="Medium-chain alcohol dehydrogenases, catalytic domain"/>
    <property type="match status" value="2"/>
</dbReference>
<evidence type="ECO:0000313" key="3">
    <source>
        <dbReference type="EMBL" id="SDU84115.1"/>
    </source>
</evidence>
<dbReference type="GO" id="GO:0016491">
    <property type="term" value="F:oxidoreductase activity"/>
    <property type="evidence" value="ECO:0007669"/>
    <property type="project" value="InterPro"/>
</dbReference>
<dbReference type="AlphaFoldDB" id="A0A1H2LTR7"/>
<name>A0A1H2LTR7_9ACTN</name>
<dbReference type="SMART" id="SM00829">
    <property type="entry name" value="PKS_ER"/>
    <property type="match status" value="1"/>
</dbReference>
<dbReference type="PANTHER" id="PTHR44154:SF1">
    <property type="entry name" value="QUINONE OXIDOREDUCTASE"/>
    <property type="match status" value="1"/>
</dbReference>
<dbReference type="Gene3D" id="3.40.50.720">
    <property type="entry name" value="NAD(P)-binding Rossmann-like Domain"/>
    <property type="match status" value="1"/>
</dbReference>
<dbReference type="EMBL" id="LT629791">
    <property type="protein sequence ID" value="SDU84115.1"/>
    <property type="molecule type" value="Genomic_DNA"/>
</dbReference>
<dbReference type="RefSeq" id="WP_052762856.1">
    <property type="nucleotide sequence ID" value="NZ_LBMC01000039.1"/>
</dbReference>
<dbReference type="STRING" id="419479.SAMN04488563_6615"/>
<protein>
    <submittedName>
        <fullName evidence="3">Zinc-binding dehydrogenase</fullName>
    </submittedName>
</protein>
<gene>
    <name evidence="3" type="ORF">SAMN04488563_6615</name>
</gene>
<dbReference type="InterPro" id="IPR036291">
    <property type="entry name" value="NAD(P)-bd_dom_sf"/>
</dbReference>
<organism evidence="3 4">
    <name type="scientific">Jiangella alkaliphila</name>
    <dbReference type="NCBI Taxonomy" id="419479"/>
    <lineage>
        <taxon>Bacteria</taxon>
        <taxon>Bacillati</taxon>
        <taxon>Actinomycetota</taxon>
        <taxon>Actinomycetes</taxon>
        <taxon>Jiangellales</taxon>
        <taxon>Jiangellaceae</taxon>
        <taxon>Jiangella</taxon>
    </lineage>
</organism>
<keyword evidence="1" id="KW-0521">NADP</keyword>
<evidence type="ECO:0000313" key="4">
    <source>
        <dbReference type="Proteomes" id="UP000182977"/>
    </source>
</evidence>
<dbReference type="SUPFAM" id="SSF50129">
    <property type="entry name" value="GroES-like"/>
    <property type="match status" value="1"/>
</dbReference>
<accession>A0A1H2LTR7</accession>
<reference evidence="4" key="1">
    <citation type="submission" date="2016-10" db="EMBL/GenBank/DDBJ databases">
        <authorList>
            <person name="Varghese N."/>
            <person name="Submissions S."/>
        </authorList>
    </citation>
    <scope>NUCLEOTIDE SEQUENCE [LARGE SCALE GENOMIC DNA]</scope>
    <source>
        <strain evidence="4">DSM 45079</strain>
    </source>
</reference>
<sequence length="226" mass="23758">MIPATMRAARHHRYGDPDVLRVDTVDVPRPGPREVLIRVHGASVNPSDALFRSGRLRVGPGDRVLIVGASGGVGSAAVQLGVAMGAAVTAVAGPGNAGLCRELGASDVLDHSAPLPRADLAFDAVADLHGAQARDYRRLLARGGRMATTATRAVPFALASALLPGPQIRVVQVKARRADLVELTRYADDGALRPVVHRRYPLDEIAAAHRAVETGHARGKRVIEVA</sequence>
<evidence type="ECO:0000259" key="2">
    <source>
        <dbReference type="SMART" id="SM00829"/>
    </source>
</evidence>
<dbReference type="InterPro" id="IPR051603">
    <property type="entry name" value="Zinc-ADH_QOR/CCCR"/>
</dbReference>
<keyword evidence="4" id="KW-1185">Reference proteome</keyword>
<dbReference type="InterPro" id="IPR020843">
    <property type="entry name" value="ER"/>
</dbReference>
<dbReference type="SUPFAM" id="SSF51735">
    <property type="entry name" value="NAD(P)-binding Rossmann-fold domains"/>
    <property type="match status" value="1"/>
</dbReference>
<evidence type="ECO:0000256" key="1">
    <source>
        <dbReference type="ARBA" id="ARBA00022857"/>
    </source>
</evidence>